<protein>
    <recommendedName>
        <fullName evidence="3">Metanogen output domain-containing protein</fullName>
    </recommendedName>
</protein>
<evidence type="ECO:0000313" key="1">
    <source>
        <dbReference type="EMBL" id="MCQ4922145.1"/>
    </source>
</evidence>
<accession>A0ABT1S6Q0</accession>
<sequence length="189" mass="20994">MARVYGIKKKLLLNNVDEKIIKEIIGNEDLVDVIVRMEKLLDPDMMHEILDSCACGGGQEFLKQCKKIGKDLTGKSLDEKVNHLNNNIFDSEKIILNGNNLLTGTLSYKGNEKYKCVCSAAVKKGMTVSDLTGDADDRAMPLSYCFCCAGSFRRHLQLQLSVGLKTKEVVSSPINSKGQKPCEFIFEII</sequence>
<evidence type="ECO:0000313" key="2">
    <source>
        <dbReference type="Proteomes" id="UP001524478"/>
    </source>
</evidence>
<dbReference type="EMBL" id="JANGAC010000002">
    <property type="protein sequence ID" value="MCQ4922145.1"/>
    <property type="molecule type" value="Genomic_DNA"/>
</dbReference>
<name>A0ABT1S6Q0_9FIRM</name>
<gene>
    <name evidence="1" type="ORF">NE686_03545</name>
</gene>
<evidence type="ECO:0008006" key="3">
    <source>
        <dbReference type="Google" id="ProtNLM"/>
    </source>
</evidence>
<comment type="caution">
    <text evidence="1">The sequence shown here is derived from an EMBL/GenBank/DDBJ whole genome shotgun (WGS) entry which is preliminary data.</text>
</comment>
<keyword evidence="2" id="KW-1185">Reference proteome</keyword>
<proteinExistence type="predicted"/>
<reference evidence="1 2" key="1">
    <citation type="submission" date="2022-06" db="EMBL/GenBank/DDBJ databases">
        <title>Isolation of gut microbiota from human fecal samples.</title>
        <authorList>
            <person name="Pamer E.G."/>
            <person name="Barat B."/>
            <person name="Waligurski E."/>
            <person name="Medina S."/>
            <person name="Paddock L."/>
            <person name="Mostad J."/>
        </authorList>
    </citation>
    <scope>NUCLEOTIDE SEQUENCE [LARGE SCALE GENOMIC DNA]</scope>
    <source>
        <strain evidence="1 2">DFI.7.95</strain>
    </source>
</reference>
<organism evidence="1 2">
    <name type="scientific">Tissierella carlieri</name>
    <dbReference type="NCBI Taxonomy" id="689904"/>
    <lineage>
        <taxon>Bacteria</taxon>
        <taxon>Bacillati</taxon>
        <taxon>Bacillota</taxon>
        <taxon>Tissierellia</taxon>
        <taxon>Tissierellales</taxon>
        <taxon>Tissierellaceae</taxon>
        <taxon>Tissierella</taxon>
    </lineage>
</organism>
<dbReference type="Proteomes" id="UP001524478">
    <property type="component" value="Unassembled WGS sequence"/>
</dbReference>
<dbReference type="RefSeq" id="WP_256310449.1">
    <property type="nucleotide sequence ID" value="NZ_JANGAC010000002.1"/>
</dbReference>